<keyword evidence="4 6" id="KW-1133">Transmembrane helix</keyword>
<feature type="transmembrane region" description="Helical" evidence="6">
    <location>
        <begin position="109"/>
        <end position="128"/>
    </location>
</feature>
<dbReference type="RefSeq" id="WP_328857552.1">
    <property type="nucleotide sequence ID" value="NZ_CP108021.1"/>
</dbReference>
<feature type="transmembrane region" description="Helical" evidence="6">
    <location>
        <begin position="155"/>
        <end position="175"/>
    </location>
</feature>
<keyword evidence="2" id="KW-1003">Cell membrane</keyword>
<proteinExistence type="predicted"/>
<keyword evidence="5 6" id="KW-0472">Membrane</keyword>
<dbReference type="EMBL" id="CP108021">
    <property type="protein sequence ID" value="WUM20160.1"/>
    <property type="molecule type" value="Genomic_DNA"/>
</dbReference>
<dbReference type="GO" id="GO:0005886">
    <property type="term" value="C:plasma membrane"/>
    <property type="evidence" value="ECO:0007669"/>
    <property type="project" value="UniProtKB-SubCell"/>
</dbReference>
<evidence type="ECO:0000256" key="1">
    <source>
        <dbReference type="ARBA" id="ARBA00004651"/>
    </source>
</evidence>
<dbReference type="PANTHER" id="PTHR30213">
    <property type="entry name" value="INNER MEMBRANE PROTEIN YHJD"/>
    <property type="match status" value="1"/>
</dbReference>
<dbReference type="AlphaFoldDB" id="A0AAU4K275"/>
<gene>
    <name evidence="7" type="primary">yhjD</name>
    <name evidence="7" type="ORF">OG579_21165</name>
</gene>
<dbReference type="NCBIfam" id="TIGR00766">
    <property type="entry name" value="inner membrane protein YhjD"/>
    <property type="match status" value="1"/>
</dbReference>
<evidence type="ECO:0000256" key="6">
    <source>
        <dbReference type="SAM" id="Phobius"/>
    </source>
</evidence>
<dbReference type="InterPro" id="IPR017039">
    <property type="entry name" value="Virul_fac_BrkB"/>
</dbReference>
<accession>A0AAU4K275</accession>
<evidence type="ECO:0000256" key="4">
    <source>
        <dbReference type="ARBA" id="ARBA00022989"/>
    </source>
</evidence>
<evidence type="ECO:0000313" key="8">
    <source>
        <dbReference type="Proteomes" id="UP001432128"/>
    </source>
</evidence>
<reference evidence="7 8" key="1">
    <citation type="submission" date="2022-10" db="EMBL/GenBank/DDBJ databases">
        <title>The complete genomes of actinobacterial strains from the NBC collection.</title>
        <authorList>
            <person name="Joergensen T.S."/>
            <person name="Alvarez Arevalo M."/>
            <person name="Sterndorff E.B."/>
            <person name="Faurdal D."/>
            <person name="Vuksanovic O."/>
            <person name="Mourched A.-S."/>
            <person name="Charusanti P."/>
            <person name="Shaw S."/>
            <person name="Blin K."/>
            <person name="Weber T."/>
        </authorList>
    </citation>
    <scope>NUCLEOTIDE SEQUENCE [LARGE SCALE GENOMIC DNA]</scope>
    <source>
        <strain evidence="7 8">NBC_00319</strain>
    </source>
</reference>
<dbReference type="KEGG" id="whr:OG579_21165"/>
<sequence length="349" mass="36996">MADTDETSTEKGPSRLEQLRARYPWLDHLVRAGGRYQDSKGDFFAAGATYFSILALFPLLMIGFAAAGFVFTASPGLLDDAKNKIADSVQGDMGNQLQDLMDQAISSRASIGVIGLVLALYSGLGWMANLRNALTVQWGAEPPASTFLKTKIGDLGALLGLFLALVVSFGLSAIAGSGLTTTILEFVGLDHVPGVFIVVRVLSIVVSLVASTLLFTWVIARLPRIPLPYRNAAKAGLLTAVVFEIFKFIATFYLKGVTSGPAGATFGPIIGIMVFAFFTTRIILFATAWAATDPMNAQYQAAAVPDPVTIAPVVAIRPEPSAVTLAATALTGAAAALGYSRLRARRHRR</sequence>
<evidence type="ECO:0000256" key="2">
    <source>
        <dbReference type="ARBA" id="ARBA00022475"/>
    </source>
</evidence>
<feature type="transmembrane region" description="Helical" evidence="6">
    <location>
        <begin position="195"/>
        <end position="220"/>
    </location>
</feature>
<organism evidence="7 8">
    <name type="scientific">Williamsia herbipolensis</name>
    <dbReference type="NCBI Taxonomy" id="1603258"/>
    <lineage>
        <taxon>Bacteria</taxon>
        <taxon>Bacillati</taxon>
        <taxon>Actinomycetota</taxon>
        <taxon>Actinomycetes</taxon>
        <taxon>Mycobacteriales</taxon>
        <taxon>Nocardiaceae</taxon>
        <taxon>Williamsia</taxon>
    </lineage>
</organism>
<dbReference type="Pfam" id="PF03631">
    <property type="entry name" value="Virul_fac_BrkB"/>
    <property type="match status" value="1"/>
</dbReference>
<protein>
    <submittedName>
        <fullName evidence="7">Inner membrane protein YhjD</fullName>
    </submittedName>
</protein>
<keyword evidence="3 6" id="KW-0812">Transmembrane</keyword>
<evidence type="ECO:0000313" key="7">
    <source>
        <dbReference type="EMBL" id="WUM20160.1"/>
    </source>
</evidence>
<dbReference type="PANTHER" id="PTHR30213:SF1">
    <property type="entry name" value="INNER MEMBRANE PROTEIN YHJD"/>
    <property type="match status" value="1"/>
</dbReference>
<evidence type="ECO:0000256" key="5">
    <source>
        <dbReference type="ARBA" id="ARBA00023136"/>
    </source>
</evidence>
<feature type="transmembrane region" description="Helical" evidence="6">
    <location>
        <begin position="266"/>
        <end position="290"/>
    </location>
</feature>
<feature type="transmembrane region" description="Helical" evidence="6">
    <location>
        <begin position="43"/>
        <end position="71"/>
    </location>
</feature>
<dbReference type="InterPro" id="IPR005274">
    <property type="entry name" value="IM_pro_YhjD"/>
</dbReference>
<keyword evidence="8" id="KW-1185">Reference proteome</keyword>
<name>A0AAU4K275_9NOCA</name>
<comment type="subcellular location">
    <subcellularLocation>
        <location evidence="1">Cell membrane</location>
        <topology evidence="1">Multi-pass membrane protein</topology>
    </subcellularLocation>
</comment>
<feature type="transmembrane region" description="Helical" evidence="6">
    <location>
        <begin position="232"/>
        <end position="254"/>
    </location>
</feature>
<evidence type="ECO:0000256" key="3">
    <source>
        <dbReference type="ARBA" id="ARBA00022692"/>
    </source>
</evidence>
<dbReference type="Proteomes" id="UP001432128">
    <property type="component" value="Chromosome"/>
</dbReference>